<dbReference type="Proteomes" id="UP000816034">
    <property type="component" value="Unassembled WGS sequence"/>
</dbReference>
<dbReference type="RefSeq" id="XP_044552738.1">
    <property type="nucleotide sequence ID" value="XM_044691202.1"/>
</dbReference>
<dbReference type="AlphaFoldDB" id="A0AA88GZA4"/>
<evidence type="ECO:0000256" key="1">
    <source>
        <dbReference type="SAM" id="MobiDB-lite"/>
    </source>
</evidence>
<organism evidence="2 3">
    <name type="scientific">Naegleria lovaniensis</name>
    <name type="common">Amoeba</name>
    <dbReference type="NCBI Taxonomy" id="51637"/>
    <lineage>
        <taxon>Eukaryota</taxon>
        <taxon>Discoba</taxon>
        <taxon>Heterolobosea</taxon>
        <taxon>Tetramitia</taxon>
        <taxon>Eutetramitia</taxon>
        <taxon>Vahlkampfiidae</taxon>
        <taxon>Naegleria</taxon>
    </lineage>
</organism>
<evidence type="ECO:0000313" key="3">
    <source>
        <dbReference type="Proteomes" id="UP000816034"/>
    </source>
</evidence>
<evidence type="ECO:0000313" key="2">
    <source>
        <dbReference type="EMBL" id="KAG2388746.1"/>
    </source>
</evidence>
<proteinExistence type="predicted"/>
<comment type="caution">
    <text evidence="2">The sequence shown here is derived from an EMBL/GenBank/DDBJ whole genome shotgun (WGS) entry which is preliminary data.</text>
</comment>
<dbReference type="EMBL" id="PYSW02000009">
    <property type="protein sequence ID" value="KAG2388746.1"/>
    <property type="molecule type" value="Genomic_DNA"/>
</dbReference>
<protein>
    <submittedName>
        <fullName evidence="2">Uncharacterized protein</fullName>
    </submittedName>
</protein>
<feature type="region of interest" description="Disordered" evidence="1">
    <location>
        <begin position="1130"/>
        <end position="1195"/>
    </location>
</feature>
<name>A0AA88GZA4_NAELO</name>
<reference evidence="2 3" key="1">
    <citation type="journal article" date="2018" name="BMC Genomics">
        <title>The genome of Naegleria lovaniensis, the basis for a comparative approach to unravel pathogenicity factors of the human pathogenic amoeba N. fowleri.</title>
        <authorList>
            <person name="Liechti N."/>
            <person name="Schurch N."/>
            <person name="Bruggmann R."/>
            <person name="Wittwer M."/>
        </authorList>
    </citation>
    <scope>NUCLEOTIDE SEQUENCE [LARGE SCALE GENOMIC DNA]</scope>
    <source>
        <strain evidence="2 3">ATCC 30569</strain>
    </source>
</reference>
<gene>
    <name evidence="2" type="ORF">C9374_000185</name>
</gene>
<dbReference type="GeneID" id="68092647"/>
<accession>A0AA88GZA4</accession>
<keyword evidence="3" id="KW-1185">Reference proteome</keyword>
<sequence length="1195" mass="139134">MCKTYLQEMKSIPDDMRGAIVASFFSKPGYGKSYLINGLSDGMNRTSHSQPLPSKKQYGAGLTRTTIDVQPDSKYKLVKVMCSIDEYHLRCQVNNVKEEQYKPDQMMVELDTEDNLILSNNPQVRYKELCQRAYETLEDFEKNKTKEEAMMVKKLVLSWPSPFLQESKVVLRDMAGYDDREEYKQYIKESMMDVGVLFVGCENNRGTWDDGLVKKLWDHGLYSPYQNFYPSVVFLINDPHMTVEDYNKWNYNDATNKIKFGIQLSILLGVDIGVSQEVFLGRANHEGLLETSRITDLLSDCGIINALSLDEIKGIVDESQTGMFSYHDFNRLLKRLNDNQSNVEVDQRYEFAKHLFDNFTTIVVPPKEAPVQKFLRDFRMVMERARTKMYEYQRMRLRDRAFVILTYLDAKYGKSETPAKVEKRMKEKVKSITNILSKHLTQRLSNSQSQYPQRESISDTTSSSFINDVLEFYKQHIRHCFDEDEVISIIELQGNRLRKKNYKKEWNKVKPFLINKVTMIIESLTQNAMQLLNRLKLQLDQNAIGIDLELVKDRDNFINEVISLLNPHSKESSDNQLALNIYNAIVDYDDQLRSCTEDTLSLLDTSLEMSRQPEVQKLLQEYQYKLKHHDTESVTIDTKYPVPYRDADKGLFFPTMESENTDELKDKKYCAPNDNLLKYSLPKLPKSSIVVEKEKHEHIRPHNEIWLYKKSNTRLGISYSSRFQQFANQFQKITENSITQKLNRIHAIFIITRPRGKNYVPSLLLDAKKLLQSNNVLHMFIIATEACYLKRYQEIIARHDQSLIGDYYFLVLNSENKLGYATVETCVFETASHLKLEVISITHDDIDRGYEYFFDKKIIMDHEWALLRYFCFAEKTLYSEAFSSKNKTVVKTALKSVLQPNNIDDMISELLNKESNYQQLIPIQKYFYSVVSENQVNAGNAIEEISNNPQELIERLEYVSQKYNTPIATSIRDKISKIFEQKRHVGRTSLWNYQPGSNTTQKLHDLMKPTHKTSNATSTINTYYMPSMKGIHSISDDHFWKPFNDKDRKELLEKAGNKKLSTFDIDAMRKGWKNTDISLKSQMLMHGVGSFQIFCFAFTSRNSPSLVNMKDIRRGDQFDSDDEYDENCETENEEEEVEFIPPTKSEQGNTTDSSSDEEGDASDIASYSQESPNEKKRKKYSKQYNVSSQKKTKQQ</sequence>